<dbReference type="HOGENOM" id="CLU_1899421_0_0_1"/>
<proteinExistence type="predicted"/>
<dbReference type="Proteomes" id="UP000006038">
    <property type="component" value="Unassembled WGS sequence"/>
</dbReference>
<protein>
    <submittedName>
        <fullName evidence="1">Uncharacterized protein</fullName>
    </submittedName>
</protein>
<accession>J3LD01</accession>
<keyword evidence="2" id="KW-1185">Reference proteome</keyword>
<evidence type="ECO:0000313" key="1">
    <source>
        <dbReference type="EnsemblPlants" id="OB02G25180.1"/>
    </source>
</evidence>
<name>J3LD01_ORYBR</name>
<dbReference type="Gramene" id="OB02G25180.1">
    <property type="protein sequence ID" value="OB02G25180.1"/>
    <property type="gene ID" value="OB02G25180"/>
</dbReference>
<organism evidence="1">
    <name type="scientific">Oryza brachyantha</name>
    <name type="common">malo sina</name>
    <dbReference type="NCBI Taxonomy" id="4533"/>
    <lineage>
        <taxon>Eukaryota</taxon>
        <taxon>Viridiplantae</taxon>
        <taxon>Streptophyta</taxon>
        <taxon>Embryophyta</taxon>
        <taxon>Tracheophyta</taxon>
        <taxon>Spermatophyta</taxon>
        <taxon>Magnoliopsida</taxon>
        <taxon>Liliopsida</taxon>
        <taxon>Poales</taxon>
        <taxon>Poaceae</taxon>
        <taxon>BOP clade</taxon>
        <taxon>Oryzoideae</taxon>
        <taxon>Oryzeae</taxon>
        <taxon>Oryzinae</taxon>
        <taxon>Oryza</taxon>
    </lineage>
</organism>
<evidence type="ECO:0000313" key="2">
    <source>
        <dbReference type="Proteomes" id="UP000006038"/>
    </source>
</evidence>
<sequence length="134" mass="14812">MANPSAIFVPLQFDSHNYREWAFCVQTVLGGYGLVSHLTGTAPIALADNSNASAVTSCINDDGRCWQWILHLLQLGCSKKTNFIEQFMMYQFVMGLSKYPEKLADYRARRATHGCVHDGASVQTADGSSKQDCD</sequence>
<reference evidence="1" key="1">
    <citation type="submission" date="2013-04" db="UniProtKB">
        <authorList>
            <consortium name="EnsemblPlants"/>
        </authorList>
    </citation>
    <scope>IDENTIFICATION</scope>
</reference>
<dbReference type="AlphaFoldDB" id="J3LD01"/>
<dbReference type="EnsemblPlants" id="OB02G25180.1">
    <property type="protein sequence ID" value="OB02G25180.1"/>
    <property type="gene ID" value="OB02G25180"/>
</dbReference>